<organism evidence="2 3">
    <name type="scientific">Vagococcus allomyrinae</name>
    <dbReference type="NCBI Taxonomy" id="2794353"/>
    <lineage>
        <taxon>Bacteria</taxon>
        <taxon>Bacillati</taxon>
        <taxon>Bacillota</taxon>
        <taxon>Bacilli</taxon>
        <taxon>Lactobacillales</taxon>
        <taxon>Enterococcaceae</taxon>
        <taxon>Vagococcus</taxon>
    </lineage>
</organism>
<dbReference type="AlphaFoldDB" id="A0A940SV12"/>
<evidence type="ECO:0000313" key="3">
    <source>
        <dbReference type="Proteomes" id="UP000674938"/>
    </source>
</evidence>
<dbReference type="InterPro" id="IPR008326">
    <property type="entry name" value="PdhI-like"/>
</dbReference>
<evidence type="ECO:0008006" key="4">
    <source>
        <dbReference type="Google" id="ProtNLM"/>
    </source>
</evidence>
<evidence type="ECO:0000313" key="2">
    <source>
        <dbReference type="EMBL" id="MBP1041384.1"/>
    </source>
</evidence>
<dbReference type="Proteomes" id="UP000674938">
    <property type="component" value="Unassembled WGS sequence"/>
</dbReference>
<evidence type="ECO:0000256" key="1">
    <source>
        <dbReference type="ARBA" id="ARBA00006718"/>
    </source>
</evidence>
<sequence length="99" mass="11342">MKITVSPKAQKWFTEELELETGDNVRFFGKYGGATNVHAGFTTGMEVTKPHHELLGSVAEGGINYFAEETDDWFFHGHDLLVDYDEKKDEPTYFYTEDN</sequence>
<gene>
    <name evidence="2" type="ORF">I6N95_10240</name>
</gene>
<dbReference type="InterPro" id="IPR035903">
    <property type="entry name" value="HesB-like_dom_sf"/>
</dbReference>
<keyword evidence="3" id="KW-1185">Reference proteome</keyword>
<name>A0A940SV12_9ENTE</name>
<protein>
    <recommendedName>
        <fullName evidence="4">Iron-sulfur cluster biosynthesis protein</fullName>
    </recommendedName>
</protein>
<accession>A0A940SV12</accession>
<dbReference type="RefSeq" id="WP_209527285.1">
    <property type="nucleotide sequence ID" value="NZ_JAEEGA010000006.1"/>
</dbReference>
<proteinExistence type="inferred from homology"/>
<comment type="similarity">
    <text evidence="1">Belongs to the HesB/IscA family.</text>
</comment>
<dbReference type="PIRSF" id="PIRSF034852">
    <property type="entry name" value="UCP034852"/>
    <property type="match status" value="1"/>
</dbReference>
<reference evidence="2" key="1">
    <citation type="submission" date="2020-12" db="EMBL/GenBank/DDBJ databases">
        <title>Vagococcus allomyrinae sp. nov. and Enterococcus lavae sp. nov., isolated from the larvae of Allomyrina dichotoma.</title>
        <authorList>
            <person name="Lee S.D."/>
        </authorList>
    </citation>
    <scope>NUCLEOTIDE SEQUENCE</scope>
    <source>
        <strain evidence="2">BWB3-3</strain>
    </source>
</reference>
<dbReference type="EMBL" id="JAEEGA010000006">
    <property type="protein sequence ID" value="MBP1041384.1"/>
    <property type="molecule type" value="Genomic_DNA"/>
</dbReference>
<dbReference type="SUPFAM" id="SSF89360">
    <property type="entry name" value="HesB-like domain"/>
    <property type="match status" value="1"/>
</dbReference>
<comment type="caution">
    <text evidence="2">The sequence shown here is derived from an EMBL/GenBank/DDBJ whole genome shotgun (WGS) entry which is preliminary data.</text>
</comment>